<dbReference type="PROSITE" id="PS51898">
    <property type="entry name" value="TYR_RECOMBINASE"/>
    <property type="match status" value="1"/>
</dbReference>
<evidence type="ECO:0000259" key="2">
    <source>
        <dbReference type="PROSITE" id="PS51898"/>
    </source>
</evidence>
<keyword evidence="1" id="KW-0233">DNA recombination</keyword>
<dbReference type="InterPro" id="IPR011010">
    <property type="entry name" value="DNA_brk_join_enz"/>
</dbReference>
<dbReference type="PANTHER" id="PTHR30349:SF81">
    <property type="entry name" value="TYROSINE RECOMBINASE XERC"/>
    <property type="match status" value="1"/>
</dbReference>
<proteinExistence type="predicted"/>
<protein>
    <submittedName>
        <fullName evidence="3">Site-specific recombinase XerD</fullName>
    </submittedName>
</protein>
<dbReference type="GO" id="GO:0003677">
    <property type="term" value="F:DNA binding"/>
    <property type="evidence" value="ECO:0007669"/>
    <property type="project" value="InterPro"/>
</dbReference>
<accession>A0A852SYE0</accession>
<dbReference type="Proteomes" id="UP000589620">
    <property type="component" value="Unassembled WGS sequence"/>
</dbReference>
<dbReference type="EMBL" id="JACCBJ010000001">
    <property type="protein sequence ID" value="NYD74198.1"/>
    <property type="molecule type" value="Genomic_DNA"/>
</dbReference>
<keyword evidence="4" id="KW-1185">Reference proteome</keyword>
<evidence type="ECO:0000313" key="3">
    <source>
        <dbReference type="EMBL" id="NYD74198.1"/>
    </source>
</evidence>
<dbReference type="PANTHER" id="PTHR30349">
    <property type="entry name" value="PHAGE INTEGRASE-RELATED"/>
    <property type="match status" value="1"/>
</dbReference>
<organism evidence="3 4">
    <name type="scientific">Leifsonia soli</name>
    <dbReference type="NCBI Taxonomy" id="582665"/>
    <lineage>
        <taxon>Bacteria</taxon>
        <taxon>Bacillati</taxon>
        <taxon>Actinomycetota</taxon>
        <taxon>Actinomycetes</taxon>
        <taxon>Micrococcales</taxon>
        <taxon>Microbacteriaceae</taxon>
        <taxon>Leifsonia</taxon>
    </lineage>
</organism>
<dbReference type="Gene3D" id="1.10.443.10">
    <property type="entry name" value="Intergrase catalytic core"/>
    <property type="match status" value="1"/>
</dbReference>
<dbReference type="Pfam" id="PF00589">
    <property type="entry name" value="Phage_integrase"/>
    <property type="match status" value="1"/>
</dbReference>
<dbReference type="RefSeq" id="WP_179456011.1">
    <property type="nucleotide sequence ID" value="NZ_BAAAPX010000001.1"/>
</dbReference>
<evidence type="ECO:0000256" key="1">
    <source>
        <dbReference type="ARBA" id="ARBA00023172"/>
    </source>
</evidence>
<sequence>MFNELFAQLSSNRDRALVAFYVSSGARASELLEVTGEAIDPGQNRVLVHRKGDRREQWIPASQDAFVWLSLYLGSRSLRSGEPVWLTLREPLRPLNYHALRKVFQRAQEVLGTRYTLHQLRHTAAYRMVRDPNLSLTDVAWVLGHASVTTTQIYTVPLEDDLLARMAAHFARPPAPAAHRPANYDADALDVLFGGRHV</sequence>
<name>A0A852SYE0_9MICO</name>
<evidence type="ECO:0000313" key="4">
    <source>
        <dbReference type="Proteomes" id="UP000589620"/>
    </source>
</evidence>
<feature type="domain" description="Tyr recombinase" evidence="2">
    <location>
        <begin position="1"/>
        <end position="167"/>
    </location>
</feature>
<gene>
    <name evidence="3" type="ORF">BJ963_001717</name>
</gene>
<dbReference type="GO" id="GO:0006310">
    <property type="term" value="P:DNA recombination"/>
    <property type="evidence" value="ECO:0007669"/>
    <property type="project" value="UniProtKB-KW"/>
</dbReference>
<dbReference type="GO" id="GO:0015074">
    <property type="term" value="P:DNA integration"/>
    <property type="evidence" value="ECO:0007669"/>
    <property type="project" value="InterPro"/>
</dbReference>
<comment type="caution">
    <text evidence="3">The sequence shown here is derived from an EMBL/GenBank/DDBJ whole genome shotgun (WGS) entry which is preliminary data.</text>
</comment>
<dbReference type="InterPro" id="IPR002104">
    <property type="entry name" value="Integrase_catalytic"/>
</dbReference>
<dbReference type="SUPFAM" id="SSF56349">
    <property type="entry name" value="DNA breaking-rejoining enzymes"/>
    <property type="match status" value="1"/>
</dbReference>
<dbReference type="InterPro" id="IPR013762">
    <property type="entry name" value="Integrase-like_cat_sf"/>
</dbReference>
<reference evidence="3 4" key="1">
    <citation type="submission" date="2020-07" db="EMBL/GenBank/DDBJ databases">
        <title>Sequencing the genomes of 1000 actinobacteria strains.</title>
        <authorList>
            <person name="Klenk H.-P."/>
        </authorList>
    </citation>
    <scope>NUCLEOTIDE SEQUENCE [LARGE SCALE GENOMIC DNA]</scope>
    <source>
        <strain evidence="3 4">DSM 23871</strain>
    </source>
</reference>
<dbReference type="InterPro" id="IPR050090">
    <property type="entry name" value="Tyrosine_recombinase_XerCD"/>
</dbReference>
<dbReference type="CDD" id="cd00397">
    <property type="entry name" value="DNA_BRE_C"/>
    <property type="match status" value="1"/>
</dbReference>
<dbReference type="AlphaFoldDB" id="A0A852SYE0"/>